<sequence>MDRKTINAELRRQFYPQLVAEGFTRAGDIARRALVGPVVHVVEVQHLPRRNVFQINLGAHLLALDELSGTTAVAADTVRDYDCAWRGSIFSGFRNSSDAEFAYGSTPEEASESVSFLVSEWRRQADVFFGPLSEYPGGFHRAAKRMPEHPVHPGHMRTWARVAQLVGDGALARRIAEVALPEVPERATALRDDLRAILDS</sequence>
<protein>
    <submittedName>
        <fullName evidence="1">DUF4304 domain-containing protein</fullName>
    </submittedName>
</protein>
<comment type="caution">
    <text evidence="1">The sequence shown here is derived from an EMBL/GenBank/DDBJ whole genome shotgun (WGS) entry which is preliminary data.</text>
</comment>
<accession>A0A939RXZ3</accession>
<gene>
    <name evidence="1" type="ORF">J4H91_01180</name>
</gene>
<reference evidence="1" key="1">
    <citation type="submission" date="2021-03" db="EMBL/GenBank/DDBJ databases">
        <title>Leucobacter chromiisoli sp. nov., isolated from chromium-containing soil of chemical plant.</title>
        <authorList>
            <person name="Xu Z."/>
        </authorList>
    </citation>
    <scope>NUCLEOTIDE SEQUENCE</scope>
    <source>
        <strain evidence="1">A2</strain>
    </source>
</reference>
<dbReference type="Proteomes" id="UP000664398">
    <property type="component" value="Unassembled WGS sequence"/>
</dbReference>
<keyword evidence="2" id="KW-1185">Reference proteome</keyword>
<dbReference type="EMBL" id="JAGDYL010000001">
    <property type="protein sequence ID" value="MBO1803934.1"/>
    <property type="molecule type" value="Genomic_DNA"/>
</dbReference>
<evidence type="ECO:0000313" key="1">
    <source>
        <dbReference type="EMBL" id="MBO1803934.1"/>
    </source>
</evidence>
<dbReference type="AlphaFoldDB" id="A0A939RXZ3"/>
<proteinExistence type="predicted"/>
<name>A0A939RXZ3_9MICO</name>
<organism evidence="1 2">
    <name type="scientific">Leucobacter ruminantium</name>
    <dbReference type="NCBI Taxonomy" id="1289170"/>
    <lineage>
        <taxon>Bacteria</taxon>
        <taxon>Bacillati</taxon>
        <taxon>Actinomycetota</taxon>
        <taxon>Actinomycetes</taxon>
        <taxon>Micrococcales</taxon>
        <taxon>Microbacteriaceae</taxon>
        <taxon>Leucobacter</taxon>
    </lineage>
</organism>
<evidence type="ECO:0000313" key="2">
    <source>
        <dbReference type="Proteomes" id="UP000664398"/>
    </source>
</evidence>
<dbReference type="RefSeq" id="WP_208044413.1">
    <property type="nucleotide sequence ID" value="NZ_JAGDYL010000001.1"/>
</dbReference>